<dbReference type="AlphaFoldDB" id="A0A8K1GR70"/>
<evidence type="ECO:0000313" key="1">
    <source>
        <dbReference type="EMBL" id="TRZ22436.1"/>
    </source>
</evidence>
<dbReference type="OrthoDB" id="9396613at2759"/>
<dbReference type="EMBL" id="SWJQ01000096">
    <property type="protein sequence ID" value="TRZ22436.1"/>
    <property type="molecule type" value="Genomic_DNA"/>
</dbReference>
<evidence type="ECO:0000313" key="2">
    <source>
        <dbReference type="Proteomes" id="UP000796761"/>
    </source>
</evidence>
<gene>
    <name evidence="1" type="ORF">HGM15179_004643</name>
</gene>
<protein>
    <recommendedName>
        <fullName evidence="3">Reverse transcriptase domain-containing protein</fullName>
    </recommendedName>
</protein>
<name>A0A8K1GR70_9PASS</name>
<dbReference type="Proteomes" id="UP000796761">
    <property type="component" value="Unassembled WGS sequence"/>
</dbReference>
<sequence length="117" mass="13701">MQKKQGEVFDDIKQFLIDYYELHFYIAHRAHFFKNTLRVCNGTSTVNIFIQGTDSGMEYTLSKFADDTKLSSAANMLEGWDAIQRNLYRLEKWSHGNLMNFNKIKCKVLHMGQGNPW</sequence>
<reference evidence="1" key="1">
    <citation type="submission" date="2019-04" db="EMBL/GenBank/DDBJ databases">
        <title>Genome assembly of Zosterops borbonicus 15179.</title>
        <authorList>
            <person name="Leroy T."/>
            <person name="Anselmetti Y."/>
            <person name="Tilak M.-K."/>
            <person name="Nabholz B."/>
        </authorList>
    </citation>
    <scope>NUCLEOTIDE SEQUENCE</scope>
    <source>
        <strain evidence="1">HGM_15179</strain>
        <tissue evidence="1">Muscle</tissue>
    </source>
</reference>
<proteinExistence type="predicted"/>
<organism evidence="1 2">
    <name type="scientific">Zosterops borbonicus</name>
    <dbReference type="NCBI Taxonomy" id="364589"/>
    <lineage>
        <taxon>Eukaryota</taxon>
        <taxon>Metazoa</taxon>
        <taxon>Chordata</taxon>
        <taxon>Craniata</taxon>
        <taxon>Vertebrata</taxon>
        <taxon>Euteleostomi</taxon>
        <taxon>Archelosauria</taxon>
        <taxon>Archosauria</taxon>
        <taxon>Dinosauria</taxon>
        <taxon>Saurischia</taxon>
        <taxon>Theropoda</taxon>
        <taxon>Coelurosauria</taxon>
        <taxon>Aves</taxon>
        <taxon>Neognathae</taxon>
        <taxon>Neoaves</taxon>
        <taxon>Telluraves</taxon>
        <taxon>Australaves</taxon>
        <taxon>Passeriformes</taxon>
        <taxon>Sylvioidea</taxon>
        <taxon>Zosteropidae</taxon>
        <taxon>Zosterops</taxon>
    </lineage>
</organism>
<comment type="caution">
    <text evidence="1">The sequence shown here is derived from an EMBL/GenBank/DDBJ whole genome shotgun (WGS) entry which is preliminary data.</text>
</comment>
<evidence type="ECO:0008006" key="3">
    <source>
        <dbReference type="Google" id="ProtNLM"/>
    </source>
</evidence>
<accession>A0A8K1GR70</accession>
<keyword evidence="2" id="KW-1185">Reference proteome</keyword>